<dbReference type="PANTHER" id="PTHR22974:SF21">
    <property type="entry name" value="DUAL SPECIFICITY PROTEIN KINASE TTK"/>
    <property type="match status" value="1"/>
</dbReference>
<dbReference type="InterPro" id="IPR008271">
    <property type="entry name" value="Ser/Thr_kinase_AS"/>
</dbReference>
<dbReference type="InterPro" id="IPR056124">
    <property type="entry name" value="DUF7707"/>
</dbReference>
<dbReference type="GO" id="GO:0005524">
    <property type="term" value="F:ATP binding"/>
    <property type="evidence" value="ECO:0007669"/>
    <property type="project" value="UniProtKB-UniRule"/>
</dbReference>
<evidence type="ECO:0000313" key="10">
    <source>
        <dbReference type="EMBL" id="KIX98888.1"/>
    </source>
</evidence>
<keyword evidence="5 6" id="KW-0067">ATP-binding</keyword>
<dbReference type="EMBL" id="KN848070">
    <property type="protein sequence ID" value="KIX98888.1"/>
    <property type="molecule type" value="Genomic_DNA"/>
</dbReference>
<feature type="chain" id="PRO_5002257160" description="Protein kinase domain-containing protein" evidence="8">
    <location>
        <begin position="20"/>
        <end position="904"/>
    </location>
</feature>
<evidence type="ECO:0000256" key="6">
    <source>
        <dbReference type="PROSITE-ProRule" id="PRU10141"/>
    </source>
</evidence>
<evidence type="ECO:0000256" key="3">
    <source>
        <dbReference type="ARBA" id="ARBA00022741"/>
    </source>
</evidence>
<keyword evidence="2" id="KW-0808">Transferase</keyword>
<dbReference type="Pfam" id="PF24808">
    <property type="entry name" value="DUF7707"/>
    <property type="match status" value="1"/>
</dbReference>
<dbReference type="PROSITE" id="PS00107">
    <property type="entry name" value="PROTEIN_KINASE_ATP"/>
    <property type="match status" value="1"/>
</dbReference>
<dbReference type="OrthoDB" id="20524at2759"/>
<dbReference type="FunFam" id="3.30.200.20:FF:000131">
    <property type="entry name" value="Dual specificity protein kinase TTK"/>
    <property type="match status" value="1"/>
</dbReference>
<dbReference type="VEuPathDB" id="FungiDB:Z520_05349"/>
<feature type="signal peptide" evidence="8">
    <location>
        <begin position="1"/>
        <end position="19"/>
    </location>
</feature>
<dbReference type="GO" id="GO:0098813">
    <property type="term" value="P:nuclear chromosome segregation"/>
    <property type="evidence" value="ECO:0007669"/>
    <property type="project" value="UniProtKB-ARBA"/>
</dbReference>
<dbReference type="InterPro" id="IPR000719">
    <property type="entry name" value="Prot_kinase_dom"/>
</dbReference>
<dbReference type="AlphaFoldDB" id="A0A0D2KQC0"/>
<dbReference type="GO" id="GO:0004712">
    <property type="term" value="F:protein serine/threonine/tyrosine kinase activity"/>
    <property type="evidence" value="ECO:0007669"/>
    <property type="project" value="TreeGrafter"/>
</dbReference>
<feature type="domain" description="Protein kinase" evidence="9">
    <location>
        <begin position="548"/>
        <end position="832"/>
    </location>
</feature>
<feature type="region of interest" description="Disordered" evidence="7">
    <location>
        <begin position="221"/>
        <end position="468"/>
    </location>
</feature>
<evidence type="ECO:0000256" key="5">
    <source>
        <dbReference type="ARBA" id="ARBA00022840"/>
    </source>
</evidence>
<dbReference type="InterPro" id="IPR017441">
    <property type="entry name" value="Protein_kinase_ATP_BS"/>
</dbReference>
<feature type="region of interest" description="Disordered" evidence="7">
    <location>
        <begin position="484"/>
        <end position="535"/>
    </location>
</feature>
<gene>
    <name evidence="10" type="ORF">Z520_05349</name>
</gene>
<dbReference type="GO" id="GO:0034501">
    <property type="term" value="P:protein localization to kinetochore"/>
    <property type="evidence" value="ECO:0007669"/>
    <property type="project" value="TreeGrafter"/>
</dbReference>
<evidence type="ECO:0000259" key="9">
    <source>
        <dbReference type="PROSITE" id="PS50011"/>
    </source>
</evidence>
<dbReference type="GO" id="GO:0000776">
    <property type="term" value="C:kinetochore"/>
    <property type="evidence" value="ECO:0007669"/>
    <property type="project" value="TreeGrafter"/>
</dbReference>
<name>A0A0D2KQC0_9EURO</name>
<keyword evidence="1" id="KW-0723">Serine/threonine-protein kinase</keyword>
<sequence>MQRLFITAAMAVLARLAITQTIDPNSVPLSTRQSWCDSQIAECPLICLQTAGNSAATDANTCDPVGLTYSCICSNGLSPNASEYSQTLPYYICTEYNTQSPRTKQQFDQSITGDSSDDEDLAPIKLSAEAQAILGEDNEQLGTEKENVEPEPQSAKPLSTGYSRRRSRGTPLEILRSSSPPQQRDGSPAPRVIRVTSVSRPVQPGVLGRDGSFMYKIHDKSTTGAQAVRQDSETPAPRVRRIRISDARRLSRSPPSPEEEKEEPVELPLETSKRSTSPKSSMIRGSLDEQNAVAPSTISRPRKPDENGAQSTMRVRRIGGALLNKPVRRGMMRRPSEDEDVHMDHQDQPHPDTPDMEMGRRAKEPELQDFPDDLLALRGSPEQSRPAKHSPQNTSPKQTDGVLSQIRSLSRPGSAHQAHPTPAVQNFQPSSKSSSSQRRPVFKIPPLPALPSLEDQENEPPPTFRKSKPSAAILDIQEDGAPLEQKPVEPASGHASPSRQPLAPRSNNTPHRPAPAPPPKMSILDAATSNAGSRNKRSVHYVLNGKTYRRLDCIGRGGSSRVFRIMAENYKIFALKRVNLEEADMAAIVGYKGEIDLLKKLENVDRVIRLYDYEINEEKGVLSVMMELGETDFNKMLNEQLKAEGAKLDITFTRHYWKEMLECVQAVHDHDIVHSDLKPANFLLVKGQLKLIDFGIANAIQENTVNVHRENQIGTPNYMSPESLVCHTPAAGSQQPPGTKLLKLGKPSDVWSLGCILYQMTYGQPPFAHIQKQFERIMSIPNPKVEISFPTTGIGGSVVPFGLIKTLKRCLTREQSLRPTIKELLSETDPFLNPVAISPEMLGRVIGNVVGYCRRREEALKAKGEIVCKEGEEVSCLPSDQEMVGWPGAFYEKLRQANLEGTAW</sequence>
<dbReference type="Gene3D" id="3.30.200.20">
    <property type="entry name" value="Phosphorylase Kinase, domain 1"/>
    <property type="match status" value="1"/>
</dbReference>
<evidence type="ECO:0000256" key="2">
    <source>
        <dbReference type="ARBA" id="ARBA00022679"/>
    </source>
</evidence>
<dbReference type="FunFam" id="1.10.510.10:FF:000377">
    <property type="entry name" value="Checkpoint protein kinase"/>
    <property type="match status" value="1"/>
</dbReference>
<evidence type="ECO:0000256" key="4">
    <source>
        <dbReference type="ARBA" id="ARBA00022777"/>
    </source>
</evidence>
<feature type="compositionally biased region" description="Polar residues" evidence="7">
    <location>
        <begin position="495"/>
        <end position="510"/>
    </location>
</feature>
<proteinExistence type="predicted"/>
<dbReference type="InterPro" id="IPR011009">
    <property type="entry name" value="Kinase-like_dom_sf"/>
</dbReference>
<dbReference type="Pfam" id="PF00069">
    <property type="entry name" value="Pkinase"/>
    <property type="match status" value="1"/>
</dbReference>
<dbReference type="GO" id="GO:0004674">
    <property type="term" value="F:protein serine/threonine kinase activity"/>
    <property type="evidence" value="ECO:0007669"/>
    <property type="project" value="UniProtKB-KW"/>
</dbReference>
<dbReference type="Proteomes" id="UP000053411">
    <property type="component" value="Unassembled WGS sequence"/>
</dbReference>
<dbReference type="GO" id="GO:0007094">
    <property type="term" value="P:mitotic spindle assembly checkpoint signaling"/>
    <property type="evidence" value="ECO:0007669"/>
    <property type="project" value="TreeGrafter"/>
</dbReference>
<protein>
    <recommendedName>
        <fullName evidence="9">Protein kinase domain-containing protein</fullName>
    </recommendedName>
</protein>
<accession>A0A0D2KQC0</accession>
<dbReference type="PROSITE" id="PS50011">
    <property type="entry name" value="PROTEIN_KINASE_DOM"/>
    <property type="match status" value="1"/>
</dbReference>
<feature type="compositionally biased region" description="Polar residues" evidence="7">
    <location>
        <begin position="390"/>
        <end position="408"/>
    </location>
</feature>
<dbReference type="SMART" id="SM00220">
    <property type="entry name" value="S_TKc"/>
    <property type="match status" value="1"/>
</dbReference>
<dbReference type="InterPro" id="IPR027084">
    <property type="entry name" value="Mps1_cat"/>
</dbReference>
<dbReference type="STRING" id="1442371.A0A0D2KQC0"/>
<keyword evidence="3 6" id="KW-0547">Nucleotide-binding</keyword>
<dbReference type="GO" id="GO:0005634">
    <property type="term" value="C:nucleus"/>
    <property type="evidence" value="ECO:0007669"/>
    <property type="project" value="TreeGrafter"/>
</dbReference>
<feature type="region of interest" description="Disordered" evidence="7">
    <location>
        <begin position="142"/>
        <end position="197"/>
    </location>
</feature>
<keyword evidence="11" id="KW-1185">Reference proteome</keyword>
<dbReference type="PROSITE" id="PS00108">
    <property type="entry name" value="PROTEIN_KINASE_ST"/>
    <property type="match status" value="1"/>
</dbReference>
<feature type="compositionally biased region" description="Polar residues" evidence="7">
    <location>
        <begin position="102"/>
        <end position="114"/>
    </location>
</feature>
<dbReference type="PANTHER" id="PTHR22974">
    <property type="entry name" value="MIXED LINEAGE PROTEIN KINASE"/>
    <property type="match status" value="1"/>
</dbReference>
<dbReference type="GeneID" id="27711095"/>
<feature type="compositionally biased region" description="Polar residues" evidence="7">
    <location>
        <begin position="176"/>
        <end position="185"/>
    </location>
</feature>
<organism evidence="10 11">
    <name type="scientific">Fonsecaea multimorphosa CBS 102226</name>
    <dbReference type="NCBI Taxonomy" id="1442371"/>
    <lineage>
        <taxon>Eukaryota</taxon>
        <taxon>Fungi</taxon>
        <taxon>Dikarya</taxon>
        <taxon>Ascomycota</taxon>
        <taxon>Pezizomycotina</taxon>
        <taxon>Eurotiomycetes</taxon>
        <taxon>Chaetothyriomycetidae</taxon>
        <taxon>Chaetothyriales</taxon>
        <taxon>Herpotrichiellaceae</taxon>
        <taxon>Fonsecaea</taxon>
    </lineage>
</organism>
<dbReference type="RefSeq" id="XP_016633011.1">
    <property type="nucleotide sequence ID" value="XM_016775852.1"/>
</dbReference>
<evidence type="ECO:0000256" key="1">
    <source>
        <dbReference type="ARBA" id="ARBA00022527"/>
    </source>
</evidence>
<feature type="binding site" evidence="6">
    <location>
        <position position="576"/>
    </location>
    <ligand>
        <name>ATP</name>
        <dbReference type="ChEBI" id="CHEBI:30616"/>
    </ligand>
</feature>
<feature type="region of interest" description="Disordered" evidence="7">
    <location>
        <begin position="102"/>
        <end position="122"/>
    </location>
</feature>
<dbReference type="Gene3D" id="1.10.510.10">
    <property type="entry name" value="Transferase(Phosphotransferase) domain 1"/>
    <property type="match status" value="1"/>
</dbReference>
<keyword evidence="4" id="KW-0418">Kinase</keyword>
<evidence type="ECO:0000313" key="11">
    <source>
        <dbReference type="Proteomes" id="UP000053411"/>
    </source>
</evidence>
<evidence type="ECO:0000256" key="7">
    <source>
        <dbReference type="SAM" id="MobiDB-lite"/>
    </source>
</evidence>
<dbReference type="GO" id="GO:0033316">
    <property type="term" value="P:meiotic spindle assembly checkpoint signaling"/>
    <property type="evidence" value="ECO:0007669"/>
    <property type="project" value="TreeGrafter"/>
</dbReference>
<reference evidence="10 11" key="1">
    <citation type="submission" date="2015-01" db="EMBL/GenBank/DDBJ databases">
        <title>The Genome Sequence of Fonsecaea multimorphosa CBS 102226.</title>
        <authorList>
            <consortium name="The Broad Institute Genomics Platform"/>
            <person name="Cuomo C."/>
            <person name="de Hoog S."/>
            <person name="Gorbushina A."/>
            <person name="Stielow B."/>
            <person name="Teixiera M."/>
            <person name="Abouelleil A."/>
            <person name="Chapman S.B."/>
            <person name="Priest M."/>
            <person name="Young S.K."/>
            <person name="Wortman J."/>
            <person name="Nusbaum C."/>
            <person name="Birren B."/>
        </authorList>
    </citation>
    <scope>NUCLEOTIDE SEQUENCE [LARGE SCALE GENOMIC DNA]</scope>
    <source>
        <strain evidence="10 11">CBS 102226</strain>
    </source>
</reference>
<evidence type="ECO:0000256" key="8">
    <source>
        <dbReference type="SAM" id="SignalP"/>
    </source>
</evidence>
<dbReference type="SUPFAM" id="SSF56112">
    <property type="entry name" value="Protein kinase-like (PK-like)"/>
    <property type="match status" value="1"/>
</dbReference>
<feature type="compositionally biased region" description="Basic and acidic residues" evidence="7">
    <location>
        <begin position="342"/>
        <end position="366"/>
    </location>
</feature>
<keyword evidence="8" id="KW-0732">Signal</keyword>
<dbReference type="CDD" id="cd14131">
    <property type="entry name" value="PKc_Mps1"/>
    <property type="match status" value="1"/>
</dbReference>